<dbReference type="InterPro" id="IPR050534">
    <property type="entry name" value="Coronavir_polyprotein_1ab"/>
</dbReference>
<accession>A0A150M8E8</accession>
<dbReference type="CDD" id="cd18809">
    <property type="entry name" value="SF1_C_RecD"/>
    <property type="match status" value="1"/>
</dbReference>
<gene>
    <name evidence="4" type="ORF">B4110_3897</name>
</gene>
<evidence type="ECO:0000256" key="2">
    <source>
        <dbReference type="ARBA" id="ARBA00022840"/>
    </source>
</evidence>
<dbReference type="PANTHER" id="PTHR43788:SF6">
    <property type="entry name" value="DNA HELICASE B"/>
    <property type="match status" value="1"/>
</dbReference>
<evidence type="ECO:0000256" key="1">
    <source>
        <dbReference type="ARBA" id="ARBA00022741"/>
    </source>
</evidence>
<dbReference type="Pfam" id="PF13604">
    <property type="entry name" value="AAA_30"/>
    <property type="match status" value="1"/>
</dbReference>
<dbReference type="Proteomes" id="UP000075324">
    <property type="component" value="Unassembled WGS sequence"/>
</dbReference>
<reference evidence="4 5" key="1">
    <citation type="submission" date="2016-01" db="EMBL/GenBank/DDBJ databases">
        <title>Draft Genome Sequences of Seven Thermophilic Sporeformers Isolated from Foods.</title>
        <authorList>
            <person name="Berendsen E.M."/>
            <person name="Wells-Bennik M.H."/>
            <person name="Krawcyk A.O."/>
            <person name="De Jong A."/>
            <person name="Holsappel S."/>
            <person name="Eijlander R.T."/>
            <person name="Kuipers O.P."/>
        </authorList>
    </citation>
    <scope>NUCLEOTIDE SEQUENCE [LARGE SCALE GENOMIC DNA]</scope>
    <source>
        <strain evidence="4 5">B4110</strain>
    </source>
</reference>
<dbReference type="PATRIC" id="fig|153151.4.peg.2855"/>
<dbReference type="CDD" id="cd17933">
    <property type="entry name" value="DEXSc_RecD-like"/>
    <property type="match status" value="1"/>
</dbReference>
<keyword evidence="2" id="KW-0067">ATP-binding</keyword>
<protein>
    <recommendedName>
        <fullName evidence="3">UvrD-like helicase C-terminal domain-containing protein</fullName>
    </recommendedName>
</protein>
<dbReference type="Pfam" id="PF13538">
    <property type="entry name" value="UvrD_C_2"/>
    <property type="match status" value="1"/>
</dbReference>
<dbReference type="PANTHER" id="PTHR43788">
    <property type="entry name" value="DNA2/NAM7 HELICASE FAMILY MEMBER"/>
    <property type="match status" value="1"/>
</dbReference>
<dbReference type="GO" id="GO:0005524">
    <property type="term" value="F:ATP binding"/>
    <property type="evidence" value="ECO:0007669"/>
    <property type="project" value="UniProtKB-KW"/>
</dbReference>
<proteinExistence type="predicted"/>
<evidence type="ECO:0000259" key="3">
    <source>
        <dbReference type="Pfam" id="PF13538"/>
    </source>
</evidence>
<dbReference type="SUPFAM" id="SSF52540">
    <property type="entry name" value="P-loop containing nucleoside triphosphate hydrolases"/>
    <property type="match status" value="1"/>
</dbReference>
<dbReference type="RefSeq" id="WP_062679416.1">
    <property type="nucleotide sequence ID" value="NZ_LQYW01000198.1"/>
</dbReference>
<evidence type="ECO:0000313" key="5">
    <source>
        <dbReference type="Proteomes" id="UP000075324"/>
    </source>
</evidence>
<dbReference type="GO" id="GO:0003678">
    <property type="term" value="F:DNA helicase activity"/>
    <property type="evidence" value="ECO:0007669"/>
    <property type="project" value="UniProtKB-ARBA"/>
</dbReference>
<dbReference type="InterPro" id="IPR027785">
    <property type="entry name" value="UvrD-like_helicase_C"/>
</dbReference>
<dbReference type="Gene3D" id="2.30.30.940">
    <property type="match status" value="1"/>
</dbReference>
<feature type="domain" description="UvrD-like helicase C-terminal" evidence="3">
    <location>
        <begin position="1026"/>
        <end position="1072"/>
    </location>
</feature>
<organism evidence="4 5">
    <name type="scientific">Parageobacillus toebii</name>
    <dbReference type="NCBI Taxonomy" id="153151"/>
    <lineage>
        <taxon>Bacteria</taxon>
        <taxon>Bacillati</taxon>
        <taxon>Bacillota</taxon>
        <taxon>Bacilli</taxon>
        <taxon>Bacillales</taxon>
        <taxon>Anoxybacillaceae</taxon>
        <taxon>Parageobacillus</taxon>
    </lineage>
</organism>
<comment type="caution">
    <text evidence="4">The sequence shown here is derived from an EMBL/GenBank/DDBJ whole genome shotgun (WGS) entry which is preliminary data.</text>
</comment>
<evidence type="ECO:0000313" key="4">
    <source>
        <dbReference type="EMBL" id="KYD20880.1"/>
    </source>
</evidence>
<dbReference type="InterPro" id="IPR027417">
    <property type="entry name" value="P-loop_NTPase"/>
</dbReference>
<dbReference type="AlphaFoldDB" id="A0A150M8E8"/>
<dbReference type="Gene3D" id="3.40.50.300">
    <property type="entry name" value="P-loop containing nucleotide triphosphate hydrolases"/>
    <property type="match status" value="2"/>
</dbReference>
<dbReference type="EMBL" id="LQYW01000198">
    <property type="protein sequence ID" value="KYD20880.1"/>
    <property type="molecule type" value="Genomic_DNA"/>
</dbReference>
<sequence>MLPNEIYPLKHLSVRVPWHDQGWNGTICSNPAKNTSCLKLRRIEELKDEELESKYAGMSIEELSQDVWPCCVAERGMFMAPFDYVKVVDHPYKESSKETHGHFKATPLRFPAYSAAVIPFRWMLKSSINELKKYYPLDVDESREPKLPFPSNWWQEKTNQETLLNSFMNHIQVGSLIFFYAKQIPFVEETRRVLIGVARVKHIGELTEYQYATKSPSLRAMLWERMVQHTLRPDFRDGFLLPYQELFTYAEKHPEINVAECIAFAPEERMAEFSYASEHVSNDSAIECLIELAKSLEKMKKYIRGPWDECLKWIDDRLSEIWKLRGPYPGLGACFTAMGISLGTFVARALEQHFTENADIWPLVDAMFESPKDYLPSSLAKQVTPELSRMWKQMPSERKELVKLLSRMELSNEQATVVFVQLERKKKGIHAADNDILKNPYILYEQTRLQLEPIPIWTIDKAMFPNEALLETYPFLREGSLDSKYDIRRVRALVVYVLEQAASNGDTLLPFEEIVRQIRNLPIVPDCELHEDLLTSIETDLQQEIIIVEMADGSKAYQLKRLYEMGQLIREKVEKRLKGARISISADWRALLDEKLGGPIQIADPYEAEKEEMARTEKAAILKELAESRISVLIGPAGTGKTTLLSTLISHPEIQQGDVLLLAPTGKARVRMEEVSKTLKIKAYTLAQFLGRTNRYDYQNFRYQLINAKGEKHAQTVIVDEASMLTEEMMAALFEALEGVQRFIFVGDPRQLPPIGAGRPFVDLVNYLTPDNVESMFPKVGKGYGQLTIPRRQSSETGGERDDLRLAQWFSRSSVHPADDEYFDETNFSVSSSTLRFVQWNREEELLPTLKRVLMEELELENESDVEGFERTLGGVKNEKGYINFVSHPSGKNNSVHKVESWQILSPVKNALYGVKAINREIHTTFKQERIRSSQRTFNRYFPKPMGPEQIVYGDKVINTFNHKRNYVWPKEGAQCYVANGEIGLVIGQYAQNATHFNVEFSSQPGYRYEYFTSDFREEGEPALELAYALTVHKSQGSEFGKVFVIIPESCALLSPELLYTALTRQKEKVIILHQGPRSNLWRYASDRYSETARRYTNLFEKPNMIEIDDGVFLEKRLIHRTTRGELVRSKSEVIIADLLHANGINYLYEEPLKLGGTIRYPDFTIEDDDLGITYYWEHCGMLSNPEYRKRWEAKLEWYRSHNILPIEEGGNLIVTMETENGGIDSKKIQQLISSLF</sequence>
<name>A0A150M8E8_9BACL</name>
<keyword evidence="1" id="KW-0547">Nucleotide-binding</keyword>